<reference evidence="7 8" key="1">
    <citation type="submission" date="2015-03" db="EMBL/GenBank/DDBJ databases">
        <title>Genome sequencing of Methylobacterium aquaticum DSM16371 type strain.</title>
        <authorList>
            <person name="Chaudhry V."/>
            <person name="Patil P.B."/>
        </authorList>
    </citation>
    <scope>NUCLEOTIDE SEQUENCE [LARGE SCALE GENOMIC DNA]</scope>
    <source>
        <strain evidence="7 8">DSM 16371</strain>
    </source>
</reference>
<dbReference type="GO" id="GO:0071949">
    <property type="term" value="F:FAD binding"/>
    <property type="evidence" value="ECO:0007669"/>
    <property type="project" value="InterPro"/>
</dbReference>
<keyword evidence="2" id="KW-0285">Flavoprotein</keyword>
<keyword evidence="4" id="KW-0560">Oxidoreductase</keyword>
<organism evidence="7 8">
    <name type="scientific">Methylobacterium aquaticum</name>
    <dbReference type="NCBI Taxonomy" id="270351"/>
    <lineage>
        <taxon>Bacteria</taxon>
        <taxon>Pseudomonadati</taxon>
        <taxon>Pseudomonadota</taxon>
        <taxon>Alphaproteobacteria</taxon>
        <taxon>Hyphomicrobiales</taxon>
        <taxon>Methylobacteriaceae</taxon>
        <taxon>Methylobacterium</taxon>
    </lineage>
</organism>
<dbReference type="Proteomes" id="UP000035929">
    <property type="component" value="Unassembled WGS sequence"/>
</dbReference>
<evidence type="ECO:0000256" key="2">
    <source>
        <dbReference type="ARBA" id="ARBA00022630"/>
    </source>
</evidence>
<evidence type="ECO:0000259" key="6">
    <source>
        <dbReference type="Pfam" id="PF01494"/>
    </source>
</evidence>
<dbReference type="PANTHER" id="PTHR13789:SF318">
    <property type="entry name" value="GERANYLGERANYL DIPHOSPHATE REDUCTASE"/>
    <property type="match status" value="1"/>
</dbReference>
<evidence type="ECO:0000313" key="7">
    <source>
        <dbReference type="EMBL" id="KMO38233.1"/>
    </source>
</evidence>
<dbReference type="SUPFAM" id="SSF51905">
    <property type="entry name" value="FAD/NAD(P)-binding domain"/>
    <property type="match status" value="1"/>
</dbReference>
<dbReference type="PATRIC" id="fig|270351.6.peg.5930"/>
<comment type="caution">
    <text evidence="7">The sequence shown here is derived from an EMBL/GenBank/DDBJ whole genome shotgun (WGS) entry which is preliminary data.</text>
</comment>
<dbReference type="OrthoDB" id="4230779at2"/>
<dbReference type="PANTHER" id="PTHR13789">
    <property type="entry name" value="MONOOXYGENASE"/>
    <property type="match status" value="1"/>
</dbReference>
<evidence type="ECO:0000256" key="5">
    <source>
        <dbReference type="ARBA" id="ARBA00023033"/>
    </source>
</evidence>
<gene>
    <name evidence="7" type="ORF">VP06_06685</name>
</gene>
<name>A0A0J6SY21_9HYPH</name>
<evidence type="ECO:0000313" key="8">
    <source>
        <dbReference type="Proteomes" id="UP000035929"/>
    </source>
</evidence>
<dbReference type="InterPro" id="IPR002938">
    <property type="entry name" value="FAD-bd"/>
</dbReference>
<comment type="cofactor">
    <cofactor evidence="1">
        <name>FAD</name>
        <dbReference type="ChEBI" id="CHEBI:57692"/>
    </cofactor>
</comment>
<dbReference type="EMBL" id="LABX01000048">
    <property type="protein sequence ID" value="KMO38233.1"/>
    <property type="molecule type" value="Genomic_DNA"/>
</dbReference>
<accession>A0A0J6SY21</accession>
<evidence type="ECO:0000256" key="3">
    <source>
        <dbReference type="ARBA" id="ARBA00022827"/>
    </source>
</evidence>
<keyword evidence="5 7" id="KW-0503">Monooxygenase</keyword>
<dbReference type="PRINTS" id="PR00420">
    <property type="entry name" value="RNGMNOXGNASE"/>
</dbReference>
<evidence type="ECO:0000256" key="4">
    <source>
        <dbReference type="ARBA" id="ARBA00023002"/>
    </source>
</evidence>
<sequence length="421" mass="44862">MPGQRPVPDRPGLRVAIVGAGIGGLTAALCLSARGHDVTLVERRTAFSEVGAGLQLSPNASRVLTELGLGMPLRRVAGEPARVRIRSLTGAREIGEIALGEAMRERFGAPYWVVHRADLQTILLEAARGRPGIRLTIGRTVTDVQETATGTTLSLASDGGRSETLASDLVVAADGVRSTLRARFDRRALRPRGEAAWRATLPRERVPPDFLADETGLWLGPGRHVVHYPINGGRRLNLVAVLPDEERGEEWGAPGEPARLRAAFADAAPALAGLLARPESWLVWSLVDRPAARPMARGRIALLGDAAHPVLPFLAQGAAMAIEDAAVLAACLVPGEPVPAALSCYAKARAERVATIQAHSRRNGRIYHAGTLLSAARDVVLGRLGPVQMTERYAWLYGWRPVGSASGLGSEGDAVRLRGRR</sequence>
<keyword evidence="3" id="KW-0274">FAD</keyword>
<dbReference type="SUPFAM" id="SSF54373">
    <property type="entry name" value="FAD-linked reductases, C-terminal domain"/>
    <property type="match status" value="1"/>
</dbReference>
<dbReference type="Gene3D" id="3.50.50.60">
    <property type="entry name" value="FAD/NAD(P)-binding domain"/>
    <property type="match status" value="1"/>
</dbReference>
<dbReference type="InterPro" id="IPR050493">
    <property type="entry name" value="FAD-dep_Monooxygenase_BioMet"/>
</dbReference>
<evidence type="ECO:0000256" key="1">
    <source>
        <dbReference type="ARBA" id="ARBA00001974"/>
    </source>
</evidence>
<dbReference type="InterPro" id="IPR036188">
    <property type="entry name" value="FAD/NAD-bd_sf"/>
</dbReference>
<proteinExistence type="predicted"/>
<dbReference type="GO" id="GO:0004497">
    <property type="term" value="F:monooxygenase activity"/>
    <property type="evidence" value="ECO:0007669"/>
    <property type="project" value="UniProtKB-KW"/>
</dbReference>
<feature type="domain" description="FAD-binding" evidence="6">
    <location>
        <begin position="14"/>
        <end position="355"/>
    </location>
</feature>
<dbReference type="Pfam" id="PF01494">
    <property type="entry name" value="FAD_binding_3"/>
    <property type="match status" value="1"/>
</dbReference>
<dbReference type="AlphaFoldDB" id="A0A0J6SY21"/>
<protein>
    <submittedName>
        <fullName evidence="7">FAD-binding monooxygenase</fullName>
    </submittedName>
</protein>